<sequence>MNNHMITNLTGSDGYFTFNFFCESIVSSLHTVIHLMEDEQITAPEKLSELPGLLAKIGEDLTQGYEKQKIDMDRFKDNILDFYDAAFAANDELAPLILKGSDHLRYYYYVYAQGVNIMLRTLLENIVRDIPANVDPRPYITDIMTDFTKQLANHP</sequence>
<dbReference type="EMBL" id="JBIEKR010000005">
    <property type="protein sequence ID" value="MFG6272950.1"/>
    <property type="molecule type" value="Genomic_DNA"/>
</dbReference>
<gene>
    <name evidence="1" type="ORF">ACGTZG_07085</name>
</gene>
<dbReference type="Proteomes" id="UP001605989">
    <property type="component" value="Unassembled WGS sequence"/>
</dbReference>
<protein>
    <submittedName>
        <fullName evidence="1">Uncharacterized protein</fullName>
    </submittedName>
</protein>
<accession>A0ABW7DSH1</accession>
<organism evidence="1 2">
    <name type="scientific">Megasphaera hexanoica</name>
    <dbReference type="NCBI Taxonomy" id="1675036"/>
    <lineage>
        <taxon>Bacteria</taxon>
        <taxon>Bacillati</taxon>
        <taxon>Bacillota</taxon>
        <taxon>Negativicutes</taxon>
        <taxon>Veillonellales</taxon>
        <taxon>Veillonellaceae</taxon>
        <taxon>Megasphaera</taxon>
    </lineage>
</organism>
<reference evidence="1 2" key="1">
    <citation type="submission" date="2024-10" db="EMBL/GenBank/DDBJ databases">
        <authorList>
            <person name="Sang B.-I."/>
            <person name="Prabhaharan D."/>
        </authorList>
    </citation>
    <scope>NUCLEOTIDE SEQUENCE [LARGE SCALE GENOMIC DNA]</scope>
    <source>
        <strain evidence="1 2">MH</strain>
    </source>
</reference>
<dbReference type="RefSeq" id="WP_113855429.1">
    <property type="nucleotide sequence ID" value="NZ_CP011940.1"/>
</dbReference>
<name>A0ABW7DSH1_9FIRM</name>
<evidence type="ECO:0000313" key="2">
    <source>
        <dbReference type="Proteomes" id="UP001605989"/>
    </source>
</evidence>
<proteinExistence type="predicted"/>
<evidence type="ECO:0000313" key="1">
    <source>
        <dbReference type="EMBL" id="MFG6272950.1"/>
    </source>
</evidence>
<keyword evidence="2" id="KW-1185">Reference proteome</keyword>
<comment type="caution">
    <text evidence="1">The sequence shown here is derived from an EMBL/GenBank/DDBJ whole genome shotgun (WGS) entry which is preliminary data.</text>
</comment>